<evidence type="ECO:0000256" key="1">
    <source>
        <dbReference type="ARBA" id="ARBA00001968"/>
    </source>
</evidence>
<dbReference type="EMBL" id="JACYCD010000691">
    <property type="protein sequence ID" value="KAF8688995.1"/>
    <property type="molecule type" value="Genomic_DNA"/>
</dbReference>
<dbReference type="GO" id="GO:0047429">
    <property type="term" value="F:nucleoside triphosphate diphosphatase activity"/>
    <property type="evidence" value="ECO:0007669"/>
    <property type="project" value="InterPro"/>
</dbReference>
<keyword evidence="2" id="KW-0378">Hydrolase</keyword>
<evidence type="ECO:0000313" key="3">
    <source>
        <dbReference type="EMBL" id="KAF8688995.1"/>
    </source>
</evidence>
<proteinExistence type="inferred from homology"/>
<dbReference type="PANTHER" id="PTHR43213">
    <property type="entry name" value="BIFUNCTIONAL DTTP/UTP PYROPHOSPHATASE/METHYLTRANSFERASE PROTEIN-RELATED"/>
    <property type="match status" value="1"/>
</dbReference>
<accession>A0A8H7HK44</accession>
<feature type="non-terminal residue" evidence="3">
    <location>
        <position position="251"/>
    </location>
</feature>
<dbReference type="HAMAP" id="MF_00528">
    <property type="entry name" value="Maf"/>
    <property type="match status" value="1"/>
</dbReference>
<organism evidence="3 4">
    <name type="scientific">Rhizoctonia solani</name>
    <dbReference type="NCBI Taxonomy" id="456999"/>
    <lineage>
        <taxon>Eukaryota</taxon>
        <taxon>Fungi</taxon>
        <taxon>Dikarya</taxon>
        <taxon>Basidiomycota</taxon>
        <taxon>Agaricomycotina</taxon>
        <taxon>Agaricomycetes</taxon>
        <taxon>Cantharellales</taxon>
        <taxon>Ceratobasidiaceae</taxon>
        <taxon>Rhizoctonia</taxon>
    </lineage>
</organism>
<dbReference type="InterPro" id="IPR029001">
    <property type="entry name" value="ITPase-like_fam"/>
</dbReference>
<dbReference type="PANTHER" id="PTHR43213:SF5">
    <property type="entry name" value="BIFUNCTIONAL DTTP_UTP PYROPHOSPHATASE_METHYLTRANSFERASE PROTEIN-RELATED"/>
    <property type="match status" value="1"/>
</dbReference>
<protein>
    <submittedName>
        <fullName evidence="3">Maf-like protein</fullName>
    </submittedName>
</protein>
<dbReference type="SUPFAM" id="SSF52972">
    <property type="entry name" value="ITPase-like"/>
    <property type="match status" value="1"/>
</dbReference>
<dbReference type="AlphaFoldDB" id="A0A8H7HK44"/>
<dbReference type="InterPro" id="IPR003697">
    <property type="entry name" value="Maf-like"/>
</dbReference>
<name>A0A8H7HK44_9AGAM</name>
<comment type="caution">
    <text evidence="3">The sequence shown here is derived from an EMBL/GenBank/DDBJ whole genome shotgun (WGS) entry which is preliminary data.</text>
</comment>
<sequence>MTVTHNSVLPNALRIPALTKLANKRIVLASASPRRLQILRQFQGLDPEIVPSKFAEDLPHDEFSNVYEYPVATATEKAVEVYVRMVEENADDPPSLVIAADTVVLTKVASAGSNIHDSLLPDIRPDILEKPQDKADNLRMLLELNGGRCEVVTGVSVVYPILTAPGYAIKSMDDRCIVHFHDSDISILEAYVDSEEGIDRAGGFALQERGAHLVSKVEGDFYNAVGFPGSAFFKWIGILINEEDDFMDFDI</sequence>
<gene>
    <name evidence="3" type="ORF">RHS03_09255</name>
</gene>
<dbReference type="Proteomes" id="UP000602905">
    <property type="component" value="Unassembled WGS sequence"/>
</dbReference>
<reference evidence="3" key="1">
    <citation type="submission" date="2020-09" db="EMBL/GenBank/DDBJ databases">
        <title>Comparative genome analyses of four rice-infecting Rhizoctonia solani isolates reveal extensive enrichment of homogalacturonan modification genes.</title>
        <authorList>
            <person name="Lee D.-Y."/>
            <person name="Jeon J."/>
            <person name="Kim K.-T."/>
            <person name="Cheong K."/>
            <person name="Song H."/>
            <person name="Choi G."/>
            <person name="Ko J."/>
            <person name="Opiyo S.O."/>
            <person name="Zuo S."/>
            <person name="Madhav S."/>
            <person name="Lee Y.-H."/>
            <person name="Wang G.-L."/>
        </authorList>
    </citation>
    <scope>NUCLEOTIDE SEQUENCE</scope>
    <source>
        <strain evidence="3">AG1-IA WGL</strain>
    </source>
</reference>
<evidence type="ECO:0000256" key="2">
    <source>
        <dbReference type="ARBA" id="ARBA00022801"/>
    </source>
</evidence>
<dbReference type="CDD" id="cd00555">
    <property type="entry name" value="Maf"/>
    <property type="match status" value="1"/>
</dbReference>
<dbReference type="Gene3D" id="3.90.950.10">
    <property type="match status" value="1"/>
</dbReference>
<dbReference type="OrthoDB" id="10267058at2759"/>
<comment type="cofactor">
    <cofactor evidence="1">
        <name>a divalent metal cation</name>
        <dbReference type="ChEBI" id="CHEBI:60240"/>
    </cofactor>
</comment>
<evidence type="ECO:0000313" key="4">
    <source>
        <dbReference type="Proteomes" id="UP000602905"/>
    </source>
</evidence>
<dbReference type="Pfam" id="PF02545">
    <property type="entry name" value="Maf"/>
    <property type="match status" value="1"/>
</dbReference>